<dbReference type="GO" id="GO:0030060">
    <property type="term" value="F:L-malate dehydrogenase (NAD+) activity"/>
    <property type="evidence" value="ECO:0007669"/>
    <property type="project" value="UniProtKB-EC"/>
</dbReference>
<evidence type="ECO:0000259" key="8">
    <source>
        <dbReference type="Pfam" id="PF02866"/>
    </source>
</evidence>
<comment type="function">
    <text evidence="5">Catalyzes the reversible oxidation of malate to oxaloacetate.</text>
</comment>
<evidence type="ECO:0000256" key="2">
    <source>
        <dbReference type="ARBA" id="ARBA00012995"/>
    </source>
</evidence>
<evidence type="ECO:0000256" key="5">
    <source>
        <dbReference type="HAMAP-Rule" id="MF_01517"/>
    </source>
</evidence>
<dbReference type="SUPFAM" id="SSF51735">
    <property type="entry name" value="NAD(P)-binding Rossmann-fold domains"/>
    <property type="match status" value="1"/>
</dbReference>
<dbReference type="InterPro" id="IPR001252">
    <property type="entry name" value="Malate_DH_AS"/>
</dbReference>
<dbReference type="InterPro" id="IPR010945">
    <property type="entry name" value="Malate_DH_type2"/>
</dbReference>
<feature type="binding site" evidence="5">
    <location>
        <position position="120"/>
    </location>
    <ligand>
        <name>NAD(+)</name>
        <dbReference type="ChEBI" id="CHEBI:57540"/>
    </ligand>
</feature>
<evidence type="ECO:0000313" key="10">
    <source>
        <dbReference type="Proteomes" id="UP001589568"/>
    </source>
</evidence>
<feature type="binding site" evidence="5">
    <location>
        <position position="106"/>
    </location>
    <ligand>
        <name>substrate</name>
    </ligand>
</feature>
<evidence type="ECO:0000256" key="3">
    <source>
        <dbReference type="ARBA" id="ARBA00023002"/>
    </source>
</evidence>
<dbReference type="InterPro" id="IPR036291">
    <property type="entry name" value="NAD(P)-bd_dom_sf"/>
</dbReference>
<dbReference type="PROSITE" id="PS00068">
    <property type="entry name" value="MDH"/>
    <property type="match status" value="1"/>
</dbReference>
<dbReference type="PIRSF" id="PIRSF000102">
    <property type="entry name" value="Lac_mal_DH"/>
    <property type="match status" value="1"/>
</dbReference>
<proteinExistence type="inferred from homology"/>
<dbReference type="NCBIfam" id="TIGR01759">
    <property type="entry name" value="MalateDH-SF1"/>
    <property type="match status" value="1"/>
</dbReference>
<dbReference type="SUPFAM" id="SSF56327">
    <property type="entry name" value="LDH C-terminal domain-like"/>
    <property type="match status" value="1"/>
</dbReference>
<feature type="binding site" evidence="5">
    <location>
        <position position="170"/>
    </location>
    <ligand>
        <name>substrate</name>
    </ligand>
</feature>
<dbReference type="Gene3D" id="3.90.110.10">
    <property type="entry name" value="Lactate dehydrogenase/glycoside hydrolase, family 4, C-terminal"/>
    <property type="match status" value="1"/>
</dbReference>
<feature type="binding site" evidence="5">
    <location>
        <position position="139"/>
    </location>
    <ligand>
        <name>substrate</name>
    </ligand>
</feature>
<keyword evidence="5 6" id="KW-0816">Tricarboxylic acid cycle</keyword>
<dbReference type="Pfam" id="PF02866">
    <property type="entry name" value="Ldh_1_C"/>
    <property type="match status" value="1"/>
</dbReference>
<accession>A0ABV5NF82</accession>
<feature type="binding site" evidence="5">
    <location>
        <position position="100"/>
    </location>
    <ligand>
        <name>substrate</name>
    </ligand>
</feature>
<dbReference type="CDD" id="cd01338">
    <property type="entry name" value="MDH_chloroplast-like"/>
    <property type="match status" value="1"/>
</dbReference>
<dbReference type="NCBIfam" id="NF003916">
    <property type="entry name" value="PRK05442.1"/>
    <property type="match status" value="1"/>
</dbReference>
<gene>
    <name evidence="5" type="primary">mdh</name>
    <name evidence="9" type="ORF">ACFFR3_05180</name>
</gene>
<reference evidence="9 10" key="1">
    <citation type="submission" date="2024-09" db="EMBL/GenBank/DDBJ databases">
        <authorList>
            <person name="Sun Q."/>
            <person name="Mori K."/>
        </authorList>
    </citation>
    <scope>NUCLEOTIDE SEQUENCE [LARGE SCALE GENOMIC DNA]</scope>
    <source>
        <strain evidence="9 10">JCM 3324</strain>
    </source>
</reference>
<protein>
    <recommendedName>
        <fullName evidence="2 5">Malate dehydrogenase</fullName>
        <ecNumber evidence="2 5">1.1.1.37</ecNumber>
    </recommendedName>
</protein>
<feature type="binding site" evidence="5">
    <location>
        <begin position="137"/>
        <end position="139"/>
    </location>
    <ligand>
        <name>NAD(+)</name>
        <dbReference type="ChEBI" id="CHEBI:57540"/>
    </ligand>
</feature>
<comment type="similarity">
    <text evidence="1 5">Belongs to the LDH/MDH superfamily. MDH type 2 family.</text>
</comment>
<evidence type="ECO:0000256" key="6">
    <source>
        <dbReference type="RuleBase" id="RU000422"/>
    </source>
</evidence>
<dbReference type="Pfam" id="PF00056">
    <property type="entry name" value="Ldh_1_N"/>
    <property type="match status" value="1"/>
</dbReference>
<dbReference type="EC" id="1.1.1.37" evidence="2 5"/>
<evidence type="ECO:0000256" key="1">
    <source>
        <dbReference type="ARBA" id="ARBA00009613"/>
    </source>
</evidence>
<dbReference type="InterPro" id="IPR015955">
    <property type="entry name" value="Lactate_DH/Glyco_Ohase_4_C"/>
</dbReference>
<comment type="catalytic activity">
    <reaction evidence="4 5 6">
        <text>(S)-malate + NAD(+) = oxaloacetate + NADH + H(+)</text>
        <dbReference type="Rhea" id="RHEA:21432"/>
        <dbReference type="ChEBI" id="CHEBI:15378"/>
        <dbReference type="ChEBI" id="CHEBI:15589"/>
        <dbReference type="ChEBI" id="CHEBI:16452"/>
        <dbReference type="ChEBI" id="CHEBI:57540"/>
        <dbReference type="ChEBI" id="CHEBI:57945"/>
        <dbReference type="EC" id="1.1.1.37"/>
    </reaction>
</comment>
<dbReference type="RefSeq" id="WP_345396052.1">
    <property type="nucleotide sequence ID" value="NZ_BAAAXS010000001.1"/>
</dbReference>
<feature type="active site" description="Proton acceptor" evidence="5">
    <location>
        <position position="195"/>
    </location>
</feature>
<keyword evidence="10" id="KW-1185">Reference proteome</keyword>
<keyword evidence="5 6" id="KW-0520">NAD</keyword>
<dbReference type="PANTHER" id="PTHR23382">
    <property type="entry name" value="MALATE DEHYDROGENASE"/>
    <property type="match status" value="1"/>
</dbReference>
<organism evidence="9 10">
    <name type="scientific">Nonomuraea salmonea</name>
    <dbReference type="NCBI Taxonomy" id="46181"/>
    <lineage>
        <taxon>Bacteria</taxon>
        <taxon>Bacillati</taxon>
        <taxon>Actinomycetota</taxon>
        <taxon>Actinomycetes</taxon>
        <taxon>Streptosporangiales</taxon>
        <taxon>Streptosporangiaceae</taxon>
        <taxon>Nonomuraea</taxon>
    </lineage>
</organism>
<keyword evidence="3 5" id="KW-0560">Oxidoreductase</keyword>
<evidence type="ECO:0000259" key="7">
    <source>
        <dbReference type="Pfam" id="PF00056"/>
    </source>
</evidence>
<dbReference type="EMBL" id="JBHMCF010000003">
    <property type="protein sequence ID" value="MFB9468887.1"/>
    <property type="molecule type" value="Genomic_DNA"/>
</dbReference>
<feature type="domain" description="Lactate/malate dehydrogenase N-terminal" evidence="7">
    <location>
        <begin position="13"/>
        <end position="154"/>
    </location>
</feature>
<feature type="binding site" evidence="5">
    <location>
        <position position="113"/>
    </location>
    <ligand>
        <name>NAD(+)</name>
        <dbReference type="ChEBI" id="CHEBI:57540"/>
    </ligand>
</feature>
<dbReference type="InterPro" id="IPR022383">
    <property type="entry name" value="Lactate/malate_DH_C"/>
</dbReference>
<dbReference type="HAMAP" id="MF_01517">
    <property type="entry name" value="Malate_dehydrog_2"/>
    <property type="match status" value="1"/>
</dbReference>
<dbReference type="InterPro" id="IPR001236">
    <property type="entry name" value="Lactate/malate_DH_N"/>
</dbReference>
<feature type="binding site" evidence="5">
    <location>
        <begin position="19"/>
        <end position="25"/>
    </location>
    <ligand>
        <name>NAD(+)</name>
        <dbReference type="ChEBI" id="CHEBI:57540"/>
    </ligand>
</feature>
<comment type="caution">
    <text evidence="9">The sequence shown here is derived from an EMBL/GenBank/DDBJ whole genome shotgun (WGS) entry which is preliminary data.</text>
</comment>
<evidence type="ECO:0000313" key="9">
    <source>
        <dbReference type="EMBL" id="MFB9468887.1"/>
    </source>
</evidence>
<evidence type="ECO:0000256" key="4">
    <source>
        <dbReference type="ARBA" id="ARBA00048313"/>
    </source>
</evidence>
<dbReference type="Proteomes" id="UP001589568">
    <property type="component" value="Unassembled WGS sequence"/>
</dbReference>
<feature type="domain" description="Lactate/malate dehydrogenase C-terminal" evidence="8">
    <location>
        <begin position="164"/>
        <end position="326"/>
    </location>
</feature>
<sequence>MASSATEPVKVPVKVTVTGAAGQIGYALLFRIASGQLLGADTPVKLSLLEIPAAVKAAEGTAMELDDCAFPLLSGIEITDDPNVAFDGANVALLVGAMPRKAGMERGDLLGANGGIFGPQGKAINDHAADDIKVLVVGNPANTNALIAQQNAPDVPAERFTAMTRLDHNRALSQLAAKLQVPVTEIKHMTIWGNHSATQYPDLFHAEVGGKVAAEQVDGDWLRETFIPTVAKRGAAIIEARGASSAASAANAAIDHVHDWVNGTEWTSAAVVSDGSYGVPEGLISSFPVRAAGGRFEIIQGLEIDPFSRERIDASVRELAEERQAVKDLGLI</sequence>
<name>A0ABV5NF82_9ACTN</name>
<dbReference type="Gene3D" id="3.40.50.720">
    <property type="entry name" value="NAD(P)-binding Rossmann-like Domain"/>
    <property type="match status" value="1"/>
</dbReference>
<dbReference type="InterPro" id="IPR001557">
    <property type="entry name" value="L-lactate/malate_DH"/>
</dbReference>